<feature type="non-terminal residue" evidence="2">
    <location>
        <position position="140"/>
    </location>
</feature>
<dbReference type="Gene3D" id="3.20.20.100">
    <property type="entry name" value="NADP-dependent oxidoreductase domain"/>
    <property type="match status" value="1"/>
</dbReference>
<dbReference type="PANTHER" id="PTHR43312">
    <property type="entry name" value="D-THREO-ALDOSE 1-DEHYDROGENASE"/>
    <property type="match status" value="1"/>
</dbReference>
<dbReference type="InterPro" id="IPR036812">
    <property type="entry name" value="NAD(P)_OxRdtase_dom_sf"/>
</dbReference>
<reference evidence="2" key="2">
    <citation type="journal article" date="2014" name="ISME J.">
        <title>Microbial stratification in low pH oxic and suboxic macroscopic growths along an acid mine drainage.</title>
        <authorList>
            <person name="Mendez-Garcia C."/>
            <person name="Mesa V."/>
            <person name="Sprenger R.R."/>
            <person name="Richter M."/>
            <person name="Diez M.S."/>
            <person name="Solano J."/>
            <person name="Bargiela R."/>
            <person name="Golyshina O.V."/>
            <person name="Manteca A."/>
            <person name="Ramos J.L."/>
            <person name="Gallego J.R."/>
            <person name="Llorente I."/>
            <person name="Martins Dos Santos V.A."/>
            <person name="Jensen O.N."/>
            <person name="Pelaez A.I."/>
            <person name="Sanchez J."/>
            <person name="Ferrer M."/>
        </authorList>
    </citation>
    <scope>NUCLEOTIDE SEQUENCE</scope>
</reference>
<dbReference type="InterPro" id="IPR023210">
    <property type="entry name" value="NADP_OxRdtase_dom"/>
</dbReference>
<dbReference type="Pfam" id="PF00248">
    <property type="entry name" value="Aldo_ket_red"/>
    <property type="match status" value="1"/>
</dbReference>
<dbReference type="SUPFAM" id="SSF51430">
    <property type="entry name" value="NAD(P)-linked oxidoreductase"/>
    <property type="match status" value="1"/>
</dbReference>
<dbReference type="AlphaFoldDB" id="T1DCU6"/>
<sequence length="140" mass="15247">MIPQLQFGKTGHMTSRVIFGAAGLGESSQATADATLEVILAAGINHIDTASSYGNSEERIAPWMKDHRNKFFLATKTGDRTGDGARASIERSLVRLGVDQIDLIQLHNLVEEDEWKIAHSKGGALEALMDARQQGLVKYI</sequence>
<gene>
    <name evidence="2" type="ORF">B1A_01453</name>
</gene>
<reference evidence="2" key="1">
    <citation type="submission" date="2013-08" db="EMBL/GenBank/DDBJ databases">
        <authorList>
            <person name="Mendez C."/>
            <person name="Richter M."/>
            <person name="Ferrer M."/>
            <person name="Sanchez J."/>
        </authorList>
    </citation>
    <scope>NUCLEOTIDE SEQUENCE</scope>
</reference>
<evidence type="ECO:0000259" key="1">
    <source>
        <dbReference type="Pfam" id="PF00248"/>
    </source>
</evidence>
<organism evidence="2">
    <name type="scientific">mine drainage metagenome</name>
    <dbReference type="NCBI Taxonomy" id="410659"/>
    <lineage>
        <taxon>unclassified sequences</taxon>
        <taxon>metagenomes</taxon>
        <taxon>ecological metagenomes</taxon>
    </lineage>
</organism>
<name>T1DCU6_9ZZZZ</name>
<feature type="domain" description="NADP-dependent oxidoreductase" evidence="1">
    <location>
        <begin position="17"/>
        <end position="140"/>
    </location>
</feature>
<protein>
    <submittedName>
        <fullName evidence="2">Aldo/keto reductase</fullName>
    </submittedName>
</protein>
<evidence type="ECO:0000313" key="2">
    <source>
        <dbReference type="EMBL" id="EQD79900.1"/>
    </source>
</evidence>
<dbReference type="PANTHER" id="PTHR43312:SF1">
    <property type="entry name" value="NADP-DEPENDENT OXIDOREDUCTASE DOMAIN-CONTAINING PROTEIN"/>
    <property type="match status" value="1"/>
</dbReference>
<comment type="caution">
    <text evidence="2">The sequence shown here is derived from an EMBL/GenBank/DDBJ whole genome shotgun (WGS) entry which is preliminary data.</text>
</comment>
<proteinExistence type="predicted"/>
<dbReference type="InterPro" id="IPR053135">
    <property type="entry name" value="AKR2_Oxidoreductase"/>
</dbReference>
<dbReference type="CDD" id="cd19100">
    <property type="entry name" value="AKR_unchar"/>
    <property type="match status" value="1"/>
</dbReference>
<dbReference type="EMBL" id="AUZX01001108">
    <property type="protein sequence ID" value="EQD79900.1"/>
    <property type="molecule type" value="Genomic_DNA"/>
</dbReference>
<accession>T1DCU6</accession>